<dbReference type="InterPro" id="IPR013818">
    <property type="entry name" value="Lipase"/>
</dbReference>
<dbReference type="CDD" id="cd00707">
    <property type="entry name" value="Pancreat_lipase_like"/>
    <property type="match status" value="1"/>
</dbReference>
<dbReference type="InterPro" id="IPR002334">
    <property type="entry name" value="Allerg_PlipaseA1"/>
</dbReference>
<dbReference type="HOGENOM" id="CLU_027171_2_0_1"/>
<accession>D6W6G9</accession>
<dbReference type="Gene3D" id="3.40.50.1820">
    <property type="entry name" value="alpha/beta hydrolase"/>
    <property type="match status" value="1"/>
</dbReference>
<dbReference type="PRINTS" id="PR00825">
    <property type="entry name" value="DOLALLERGEN"/>
</dbReference>
<dbReference type="InterPro" id="IPR029058">
    <property type="entry name" value="AB_hydrolase_fold"/>
</dbReference>
<dbReference type="Pfam" id="PF00151">
    <property type="entry name" value="Lipase"/>
    <property type="match status" value="1"/>
</dbReference>
<reference evidence="7 8" key="2">
    <citation type="journal article" date="2010" name="Nucleic Acids Res.">
        <title>BeetleBase in 2010: revisions to provide comprehensive genomic information for Tribolium castaneum.</title>
        <authorList>
            <person name="Kim H.S."/>
            <person name="Murphy T."/>
            <person name="Xia J."/>
            <person name="Caragea D."/>
            <person name="Park Y."/>
            <person name="Beeman R.W."/>
            <person name="Lorenzen M.D."/>
            <person name="Butcher S."/>
            <person name="Manak J.R."/>
            <person name="Brown S.J."/>
        </authorList>
    </citation>
    <scope>GENOME REANNOTATION</scope>
    <source>
        <strain evidence="7 8">Georgia GA2</strain>
    </source>
</reference>
<dbReference type="Proteomes" id="UP000007266">
    <property type="component" value="Linkage group 1"/>
</dbReference>
<dbReference type="eggNOG" id="ENOG502R63T">
    <property type="taxonomic scope" value="Eukaryota"/>
</dbReference>
<dbReference type="PANTHER" id="PTHR11610">
    <property type="entry name" value="LIPASE"/>
    <property type="match status" value="1"/>
</dbReference>
<evidence type="ECO:0000259" key="6">
    <source>
        <dbReference type="Pfam" id="PF00151"/>
    </source>
</evidence>
<sequence>MKLLTTILLLLPFALTGPVEPVRRYVVEENNPEFKRYIYVENKNGQFEEIDLLAVDPEEVQFKVVQSDVEYDLYTRKSQDYPDVVTNGNVDQLAKSHFDPKKITVFVAHGWNNNRNSAVNTHIRQTIFTHHDVNLFIVDWSGPANKFYLTAKNSVVPVGEYVGDFITKIQNAYGLDGSKFVLIGHSLGAHVVGSAGATAQGKLAHIIGLDPAGPLFSLKHPENRLDISDGEFVQIIHTNGNLLGFASSIGDVDYFPNGGMSQPGCGWDLAGTCAHSKAYLYLAEALSRGPVFQGVLCSGYKDFQKGRCADNPKAVMGQLSIPTSNLGDYYLDTNSDQPFGRH</sequence>
<dbReference type="InterPro" id="IPR000734">
    <property type="entry name" value="TAG_lipase"/>
</dbReference>
<dbReference type="EMBL" id="KQ971307">
    <property type="protein sequence ID" value="EFA11061.1"/>
    <property type="molecule type" value="Genomic_DNA"/>
</dbReference>
<dbReference type="SUPFAM" id="SSF53474">
    <property type="entry name" value="alpha/beta-Hydrolases"/>
    <property type="match status" value="1"/>
</dbReference>
<dbReference type="InterPro" id="IPR033906">
    <property type="entry name" value="Lipase_N"/>
</dbReference>
<dbReference type="OrthoDB" id="199913at2759"/>
<organism evidence="7 8">
    <name type="scientific">Tribolium castaneum</name>
    <name type="common">Red flour beetle</name>
    <dbReference type="NCBI Taxonomy" id="7070"/>
    <lineage>
        <taxon>Eukaryota</taxon>
        <taxon>Metazoa</taxon>
        <taxon>Ecdysozoa</taxon>
        <taxon>Arthropoda</taxon>
        <taxon>Hexapoda</taxon>
        <taxon>Insecta</taxon>
        <taxon>Pterygota</taxon>
        <taxon>Neoptera</taxon>
        <taxon>Endopterygota</taxon>
        <taxon>Coleoptera</taxon>
        <taxon>Polyphaga</taxon>
        <taxon>Cucujiformia</taxon>
        <taxon>Tenebrionidae</taxon>
        <taxon>Tenebrionidae incertae sedis</taxon>
        <taxon>Tribolium</taxon>
    </lineage>
</organism>
<feature type="chain" id="PRO_5003088842" evidence="5">
    <location>
        <begin position="17"/>
        <end position="342"/>
    </location>
</feature>
<dbReference type="AlphaFoldDB" id="D6W6G9"/>
<evidence type="ECO:0000256" key="3">
    <source>
        <dbReference type="ARBA" id="ARBA00022525"/>
    </source>
</evidence>
<evidence type="ECO:0000313" key="8">
    <source>
        <dbReference type="Proteomes" id="UP000007266"/>
    </source>
</evidence>
<keyword evidence="8" id="KW-1185">Reference proteome</keyword>
<feature type="domain" description="Lipase" evidence="6">
    <location>
        <begin position="62"/>
        <end position="339"/>
    </location>
</feature>
<dbReference type="GO" id="GO:0016298">
    <property type="term" value="F:lipase activity"/>
    <property type="evidence" value="ECO:0000318"/>
    <property type="project" value="GO_Central"/>
</dbReference>
<dbReference type="InParanoid" id="D6W6G9"/>
<evidence type="ECO:0000256" key="5">
    <source>
        <dbReference type="SAM" id="SignalP"/>
    </source>
</evidence>
<dbReference type="GO" id="GO:0016042">
    <property type="term" value="P:lipid catabolic process"/>
    <property type="evidence" value="ECO:0000318"/>
    <property type="project" value="GO_Central"/>
</dbReference>
<gene>
    <name evidence="7" type="primary">AUGUSTUS-3.0.2_04656</name>
    <name evidence="7" type="ORF">TcasGA2_TC004656</name>
</gene>
<evidence type="ECO:0000256" key="2">
    <source>
        <dbReference type="ARBA" id="ARBA00010701"/>
    </source>
</evidence>
<protein>
    <submittedName>
        <fullName evidence="7">Vitellogenin-3-like Protein</fullName>
    </submittedName>
</protein>
<comment type="similarity">
    <text evidence="2 4">Belongs to the AB hydrolase superfamily. Lipase family.</text>
</comment>
<dbReference type="FunFam" id="3.40.50.1820:FF:000122">
    <property type="entry name" value="Vitellogenin-3-like Protein"/>
    <property type="match status" value="1"/>
</dbReference>
<evidence type="ECO:0000256" key="1">
    <source>
        <dbReference type="ARBA" id="ARBA00004613"/>
    </source>
</evidence>
<name>D6W6G9_TRICA</name>
<comment type="subcellular location">
    <subcellularLocation>
        <location evidence="1">Secreted</location>
    </subcellularLocation>
</comment>
<proteinExistence type="inferred from homology"/>
<feature type="signal peptide" evidence="5">
    <location>
        <begin position="1"/>
        <end position="16"/>
    </location>
</feature>
<dbReference type="OMA" id="QYMHENH"/>
<dbReference type="FunCoup" id="D6W6G9">
    <property type="interactions" value="127"/>
</dbReference>
<dbReference type="KEGG" id="tca:658555"/>
<dbReference type="GO" id="GO:0005615">
    <property type="term" value="C:extracellular space"/>
    <property type="evidence" value="ECO:0000318"/>
    <property type="project" value="GO_Central"/>
</dbReference>
<dbReference type="PhylomeDB" id="D6W6G9"/>
<reference evidence="7 8" key="1">
    <citation type="journal article" date="2008" name="Nature">
        <title>The genome of the model beetle and pest Tribolium castaneum.</title>
        <authorList>
            <consortium name="Tribolium Genome Sequencing Consortium"/>
            <person name="Richards S."/>
            <person name="Gibbs R.A."/>
            <person name="Weinstock G.M."/>
            <person name="Brown S.J."/>
            <person name="Denell R."/>
            <person name="Beeman R.W."/>
            <person name="Gibbs R."/>
            <person name="Beeman R.W."/>
            <person name="Brown S.J."/>
            <person name="Bucher G."/>
            <person name="Friedrich M."/>
            <person name="Grimmelikhuijzen C.J."/>
            <person name="Klingler M."/>
            <person name="Lorenzen M."/>
            <person name="Richards S."/>
            <person name="Roth S."/>
            <person name="Schroder R."/>
            <person name="Tautz D."/>
            <person name="Zdobnov E.M."/>
            <person name="Muzny D."/>
            <person name="Gibbs R.A."/>
            <person name="Weinstock G.M."/>
            <person name="Attaway T."/>
            <person name="Bell S."/>
            <person name="Buhay C.J."/>
            <person name="Chandrabose M.N."/>
            <person name="Chavez D."/>
            <person name="Clerk-Blankenburg K.P."/>
            <person name="Cree A."/>
            <person name="Dao M."/>
            <person name="Davis C."/>
            <person name="Chacko J."/>
            <person name="Dinh H."/>
            <person name="Dugan-Rocha S."/>
            <person name="Fowler G."/>
            <person name="Garner T.T."/>
            <person name="Garnes J."/>
            <person name="Gnirke A."/>
            <person name="Hawes A."/>
            <person name="Hernandez J."/>
            <person name="Hines S."/>
            <person name="Holder M."/>
            <person name="Hume J."/>
            <person name="Jhangiani S.N."/>
            <person name="Joshi V."/>
            <person name="Khan Z.M."/>
            <person name="Jackson L."/>
            <person name="Kovar C."/>
            <person name="Kowis A."/>
            <person name="Lee S."/>
            <person name="Lewis L.R."/>
            <person name="Margolis J."/>
            <person name="Morgan M."/>
            <person name="Nazareth L.V."/>
            <person name="Nguyen N."/>
            <person name="Okwuonu G."/>
            <person name="Parker D."/>
            <person name="Richards S."/>
            <person name="Ruiz S.J."/>
            <person name="Santibanez J."/>
            <person name="Savard J."/>
            <person name="Scherer S.E."/>
            <person name="Schneider B."/>
            <person name="Sodergren E."/>
            <person name="Tautz D."/>
            <person name="Vattahil S."/>
            <person name="Villasana D."/>
            <person name="White C.S."/>
            <person name="Wright R."/>
            <person name="Park Y."/>
            <person name="Beeman R.W."/>
            <person name="Lord J."/>
            <person name="Oppert B."/>
            <person name="Lorenzen M."/>
            <person name="Brown S."/>
            <person name="Wang L."/>
            <person name="Savard J."/>
            <person name="Tautz D."/>
            <person name="Richards S."/>
            <person name="Weinstock G."/>
            <person name="Gibbs R.A."/>
            <person name="Liu Y."/>
            <person name="Worley K."/>
            <person name="Weinstock G."/>
            <person name="Elsik C.G."/>
            <person name="Reese J.T."/>
            <person name="Elhaik E."/>
            <person name="Landan G."/>
            <person name="Graur D."/>
            <person name="Arensburger P."/>
            <person name="Atkinson P."/>
            <person name="Beeman R.W."/>
            <person name="Beidler J."/>
            <person name="Brown S.J."/>
            <person name="Demuth J.P."/>
            <person name="Drury D.W."/>
            <person name="Du Y.Z."/>
            <person name="Fujiwara H."/>
            <person name="Lorenzen M."/>
            <person name="Maselli V."/>
            <person name="Osanai M."/>
            <person name="Park Y."/>
            <person name="Robertson H.M."/>
            <person name="Tu Z."/>
            <person name="Wang J.J."/>
            <person name="Wang S."/>
            <person name="Richards S."/>
            <person name="Song H."/>
            <person name="Zhang L."/>
            <person name="Sodergren E."/>
            <person name="Werner D."/>
            <person name="Stanke M."/>
            <person name="Morgenstern B."/>
            <person name="Solovyev V."/>
            <person name="Kosarev P."/>
            <person name="Brown G."/>
            <person name="Chen H.C."/>
            <person name="Ermolaeva O."/>
            <person name="Hlavina W."/>
            <person name="Kapustin Y."/>
            <person name="Kiryutin B."/>
            <person name="Kitts P."/>
            <person name="Maglott D."/>
            <person name="Pruitt K."/>
            <person name="Sapojnikov V."/>
            <person name="Souvorov A."/>
            <person name="Mackey A.J."/>
            <person name="Waterhouse R.M."/>
            <person name="Wyder S."/>
            <person name="Zdobnov E.M."/>
            <person name="Zdobnov E.M."/>
            <person name="Wyder S."/>
            <person name="Kriventseva E.V."/>
            <person name="Kadowaki T."/>
            <person name="Bork P."/>
            <person name="Aranda M."/>
            <person name="Bao R."/>
            <person name="Beermann A."/>
            <person name="Berns N."/>
            <person name="Bolognesi R."/>
            <person name="Bonneton F."/>
            <person name="Bopp D."/>
            <person name="Brown S.J."/>
            <person name="Bucher G."/>
            <person name="Butts T."/>
            <person name="Chaumot A."/>
            <person name="Denell R.E."/>
            <person name="Ferrier D.E."/>
            <person name="Friedrich M."/>
            <person name="Gordon C.M."/>
            <person name="Jindra M."/>
            <person name="Klingler M."/>
            <person name="Lan Q."/>
            <person name="Lattorff H.M."/>
            <person name="Laudet V."/>
            <person name="von Levetsow C."/>
            <person name="Liu Z."/>
            <person name="Lutz R."/>
            <person name="Lynch J.A."/>
            <person name="da Fonseca R.N."/>
            <person name="Posnien N."/>
            <person name="Reuter R."/>
            <person name="Roth S."/>
            <person name="Savard J."/>
            <person name="Schinko J.B."/>
            <person name="Schmitt C."/>
            <person name="Schoppmeier M."/>
            <person name="Schroder R."/>
            <person name="Shippy T.D."/>
            <person name="Simonnet F."/>
            <person name="Marques-Souza H."/>
            <person name="Tautz D."/>
            <person name="Tomoyasu Y."/>
            <person name="Trauner J."/>
            <person name="Van der Zee M."/>
            <person name="Vervoort M."/>
            <person name="Wittkopp N."/>
            <person name="Wimmer E.A."/>
            <person name="Yang X."/>
            <person name="Jones A.K."/>
            <person name="Sattelle D.B."/>
            <person name="Ebert P.R."/>
            <person name="Nelson D."/>
            <person name="Scott J.G."/>
            <person name="Beeman R.W."/>
            <person name="Muthukrishnan S."/>
            <person name="Kramer K.J."/>
            <person name="Arakane Y."/>
            <person name="Beeman R.W."/>
            <person name="Zhu Q."/>
            <person name="Hogenkamp D."/>
            <person name="Dixit R."/>
            <person name="Oppert B."/>
            <person name="Jiang H."/>
            <person name="Zou Z."/>
            <person name="Marshall J."/>
            <person name="Elpidina E."/>
            <person name="Vinokurov K."/>
            <person name="Oppert C."/>
            <person name="Zou Z."/>
            <person name="Evans J."/>
            <person name="Lu Z."/>
            <person name="Zhao P."/>
            <person name="Sumathipala N."/>
            <person name="Altincicek B."/>
            <person name="Vilcinskas A."/>
            <person name="Williams M."/>
            <person name="Hultmark D."/>
            <person name="Hetru C."/>
            <person name="Jiang H."/>
            <person name="Grimmelikhuijzen C.J."/>
            <person name="Hauser F."/>
            <person name="Cazzamali G."/>
            <person name="Williamson M."/>
            <person name="Park Y."/>
            <person name="Li B."/>
            <person name="Tanaka Y."/>
            <person name="Predel R."/>
            <person name="Neupert S."/>
            <person name="Schachtner J."/>
            <person name="Verleyen P."/>
            <person name="Raible F."/>
            <person name="Bork P."/>
            <person name="Friedrich M."/>
            <person name="Walden K.K."/>
            <person name="Robertson H.M."/>
            <person name="Angeli S."/>
            <person name="Foret S."/>
            <person name="Bucher G."/>
            <person name="Schuetz S."/>
            <person name="Maleszka R."/>
            <person name="Wimmer E.A."/>
            <person name="Beeman R.W."/>
            <person name="Lorenzen M."/>
            <person name="Tomoyasu Y."/>
            <person name="Miller S.C."/>
            <person name="Grossmann D."/>
            <person name="Bucher G."/>
        </authorList>
    </citation>
    <scope>NUCLEOTIDE SEQUENCE [LARGE SCALE GENOMIC DNA]</scope>
    <source>
        <strain evidence="7 8">Georgia GA2</strain>
    </source>
</reference>
<evidence type="ECO:0000256" key="4">
    <source>
        <dbReference type="RuleBase" id="RU004262"/>
    </source>
</evidence>
<keyword evidence="5" id="KW-0732">Signal</keyword>
<evidence type="ECO:0000313" key="7">
    <source>
        <dbReference type="EMBL" id="EFA11061.1"/>
    </source>
</evidence>
<keyword evidence="3" id="KW-0964">Secreted</keyword>
<dbReference type="PANTHER" id="PTHR11610:SF190">
    <property type="entry name" value="VITELLOGENIN-3-LIKE PROTEIN"/>
    <property type="match status" value="1"/>
</dbReference>